<dbReference type="PANTHER" id="PTHR10380:SF238">
    <property type="entry name" value="CUTICULAR PROTEIN 65EA-RELATED"/>
    <property type="match status" value="1"/>
</dbReference>
<keyword evidence="4" id="KW-0732">Signal</keyword>
<dbReference type="EMBL" id="OV121136">
    <property type="protein sequence ID" value="CAH0558105.1"/>
    <property type="molecule type" value="Genomic_DNA"/>
</dbReference>
<name>A0A9P0B9Y4_BRAAE</name>
<dbReference type="OrthoDB" id="6493579at2759"/>
<feature type="chain" id="PRO_5040273283" evidence="4">
    <location>
        <begin position="19"/>
        <end position="152"/>
    </location>
</feature>
<dbReference type="AlphaFoldDB" id="A0A9P0B9Y4"/>
<keyword evidence="6" id="KW-1185">Reference proteome</keyword>
<dbReference type="PRINTS" id="PR00947">
    <property type="entry name" value="CUTICLE"/>
</dbReference>
<sequence>MNSAIVVIFVAILGYSTCAPQRGAFRPQPPGPSGQIIRIISQTQDGPNVDGSYQWSYEAENGIRAQERGQVKGQGPEGGIMDAQGDFSYTAPDGTPISLQYVANEGGFQPQGAHLPTSPPIPEAIQRALAYNAAHPEEDDGGQARGSFNARG</sequence>
<feature type="signal peptide" evidence="4">
    <location>
        <begin position="1"/>
        <end position="18"/>
    </location>
</feature>
<dbReference type="InterPro" id="IPR031311">
    <property type="entry name" value="CHIT_BIND_RR_consensus"/>
</dbReference>
<organism evidence="5 6">
    <name type="scientific">Brassicogethes aeneus</name>
    <name type="common">Rape pollen beetle</name>
    <name type="synonym">Meligethes aeneus</name>
    <dbReference type="NCBI Taxonomy" id="1431903"/>
    <lineage>
        <taxon>Eukaryota</taxon>
        <taxon>Metazoa</taxon>
        <taxon>Ecdysozoa</taxon>
        <taxon>Arthropoda</taxon>
        <taxon>Hexapoda</taxon>
        <taxon>Insecta</taxon>
        <taxon>Pterygota</taxon>
        <taxon>Neoptera</taxon>
        <taxon>Endopterygota</taxon>
        <taxon>Coleoptera</taxon>
        <taxon>Polyphaga</taxon>
        <taxon>Cucujiformia</taxon>
        <taxon>Nitidulidae</taxon>
        <taxon>Meligethinae</taxon>
        <taxon>Brassicogethes</taxon>
    </lineage>
</organism>
<dbReference type="Pfam" id="PF00379">
    <property type="entry name" value="Chitin_bind_4"/>
    <property type="match status" value="1"/>
</dbReference>
<evidence type="ECO:0000256" key="1">
    <source>
        <dbReference type="ARBA" id="ARBA00022460"/>
    </source>
</evidence>
<evidence type="ECO:0000256" key="2">
    <source>
        <dbReference type="PROSITE-ProRule" id="PRU00497"/>
    </source>
</evidence>
<accession>A0A9P0B9Y4</accession>
<feature type="region of interest" description="Disordered" evidence="3">
    <location>
        <begin position="68"/>
        <end position="89"/>
    </location>
</feature>
<dbReference type="GO" id="GO:0062129">
    <property type="term" value="C:chitin-based extracellular matrix"/>
    <property type="evidence" value="ECO:0007669"/>
    <property type="project" value="TreeGrafter"/>
</dbReference>
<gene>
    <name evidence="5" type="ORF">MELIAE_LOCUS8651</name>
</gene>
<dbReference type="InterPro" id="IPR050468">
    <property type="entry name" value="Cuticle_Struct_Prot"/>
</dbReference>
<dbReference type="InterPro" id="IPR000618">
    <property type="entry name" value="Insect_cuticle"/>
</dbReference>
<evidence type="ECO:0000313" key="5">
    <source>
        <dbReference type="EMBL" id="CAH0558105.1"/>
    </source>
</evidence>
<keyword evidence="1 2" id="KW-0193">Cuticle</keyword>
<protein>
    <submittedName>
        <fullName evidence="5">Uncharacterized protein</fullName>
    </submittedName>
</protein>
<dbReference type="Proteomes" id="UP001154078">
    <property type="component" value="Chromosome 5"/>
</dbReference>
<reference evidence="5" key="1">
    <citation type="submission" date="2021-12" db="EMBL/GenBank/DDBJ databases">
        <authorList>
            <person name="King R."/>
        </authorList>
    </citation>
    <scope>NUCLEOTIDE SEQUENCE</scope>
</reference>
<evidence type="ECO:0000256" key="3">
    <source>
        <dbReference type="SAM" id="MobiDB-lite"/>
    </source>
</evidence>
<dbReference type="PROSITE" id="PS00233">
    <property type="entry name" value="CHIT_BIND_RR_1"/>
    <property type="match status" value="1"/>
</dbReference>
<evidence type="ECO:0000313" key="6">
    <source>
        <dbReference type="Proteomes" id="UP001154078"/>
    </source>
</evidence>
<dbReference type="GO" id="GO:0008010">
    <property type="term" value="F:structural constituent of chitin-based larval cuticle"/>
    <property type="evidence" value="ECO:0007669"/>
    <property type="project" value="TreeGrafter"/>
</dbReference>
<proteinExistence type="predicted"/>
<evidence type="ECO:0000256" key="4">
    <source>
        <dbReference type="SAM" id="SignalP"/>
    </source>
</evidence>
<dbReference type="PROSITE" id="PS51155">
    <property type="entry name" value="CHIT_BIND_RR_2"/>
    <property type="match status" value="1"/>
</dbReference>
<dbReference type="PANTHER" id="PTHR10380">
    <property type="entry name" value="CUTICLE PROTEIN"/>
    <property type="match status" value="1"/>
</dbReference>